<evidence type="ECO:0000313" key="3">
    <source>
        <dbReference type="Proteomes" id="UP000564806"/>
    </source>
</evidence>
<sequence length="547" mass="63134">MPLPESITQIFKRKQKSYKMVLIISLIEEMRATNQERVSFDRVKDRFLNYFIDEQEKGNWVDKPSGRELWRNAPKSQLKDIINSPVNALSQDFIYMNSEENTIGFHIQIQKQLGDEELTELEKLAHEELKLYNAAANDEEVEILPQEAKPLKDEQITSILHQIQYHIRRKGFFFPEHLIENFYLSLKTKPFVILAGISGTGKTRLVKLFAEALGATGDNGQFTLIPVRPDWSDPADLLGYKNLSGWFKQGPLTEVLVEARKPENGHKLYFICLDEMNLARVEHYFSDLLSVLETQDWQEGKIRTQHLISSTMLDKPEDQVKYGSLGIPENVFLIGTVNMDETTHSFSKKVLDRANTLEFNYINLQQYPDMNEQEEADDPADLAELNHLFLRSDYLQLVDAYDTKKELVVRTTERLVKINALLEEIHAHVGFRVRDAICFYMIYNDRYKLMDEEEAFDWQLLQKILPRIQGSHSTVRRVLLNLMKVALGTGSGVTVDISTLIDDASPLYMKWAAGQTPPAAVHPHSARKLAFMLRRLEEDGFTSYWLS</sequence>
<dbReference type="InterPro" id="IPR027417">
    <property type="entry name" value="P-loop_NTPase"/>
</dbReference>
<dbReference type="InterPro" id="IPR011704">
    <property type="entry name" value="ATPase_dyneun-rel_AAA"/>
</dbReference>
<evidence type="ECO:0000313" key="2">
    <source>
        <dbReference type="EMBL" id="NUU61087.1"/>
    </source>
</evidence>
<accession>A0A850ENH3</accession>
<name>A0A850ENH3_9BACL</name>
<dbReference type="SUPFAM" id="SSF52540">
    <property type="entry name" value="P-loop containing nucleoside triphosphate hydrolases"/>
    <property type="match status" value="2"/>
</dbReference>
<dbReference type="PANTHER" id="PTHR37291">
    <property type="entry name" value="5-METHYLCYTOSINE-SPECIFIC RESTRICTION ENZYME B"/>
    <property type="match status" value="1"/>
</dbReference>
<dbReference type="Proteomes" id="UP000564806">
    <property type="component" value="Unassembled WGS sequence"/>
</dbReference>
<proteinExistence type="predicted"/>
<dbReference type="PANTHER" id="PTHR37291:SF1">
    <property type="entry name" value="TYPE IV METHYL-DIRECTED RESTRICTION ENZYME ECOKMCRB SUBUNIT"/>
    <property type="match status" value="1"/>
</dbReference>
<protein>
    <submittedName>
        <fullName evidence="2">AAA family ATPase</fullName>
    </submittedName>
</protein>
<reference evidence="2" key="1">
    <citation type="submission" date="2020-06" db="EMBL/GenBank/DDBJ databases">
        <title>Paenibacillus sp. nov., isolated from soil.</title>
        <authorList>
            <person name="Seo Y.L."/>
        </authorList>
    </citation>
    <scope>NUCLEOTIDE SEQUENCE [LARGE SCALE GENOMIC DNA]</scope>
    <source>
        <strain evidence="2">JW14</strain>
    </source>
</reference>
<dbReference type="GO" id="GO:0005524">
    <property type="term" value="F:ATP binding"/>
    <property type="evidence" value="ECO:0007669"/>
    <property type="project" value="InterPro"/>
</dbReference>
<organism evidence="2 3">
    <name type="scientific">Paenibacillus agri</name>
    <dbReference type="NCBI Taxonomy" id="2744309"/>
    <lineage>
        <taxon>Bacteria</taxon>
        <taxon>Bacillati</taxon>
        <taxon>Bacillota</taxon>
        <taxon>Bacilli</taxon>
        <taxon>Bacillales</taxon>
        <taxon>Paenibacillaceae</taxon>
        <taxon>Paenibacillus</taxon>
    </lineage>
</organism>
<feature type="domain" description="ATPase dynein-related AAA" evidence="1">
    <location>
        <begin position="192"/>
        <end position="353"/>
    </location>
</feature>
<dbReference type="Gene3D" id="3.40.50.300">
    <property type="entry name" value="P-loop containing nucleotide triphosphate hydrolases"/>
    <property type="match status" value="1"/>
</dbReference>
<dbReference type="AlphaFoldDB" id="A0A850ENH3"/>
<evidence type="ECO:0000259" key="1">
    <source>
        <dbReference type="Pfam" id="PF07728"/>
    </source>
</evidence>
<dbReference type="InterPro" id="IPR052934">
    <property type="entry name" value="Methyl-DNA_Rec/Restrict_Enz"/>
</dbReference>
<dbReference type="Pfam" id="PF07728">
    <property type="entry name" value="AAA_5"/>
    <property type="match status" value="1"/>
</dbReference>
<keyword evidence="3" id="KW-1185">Reference proteome</keyword>
<dbReference type="GO" id="GO:0016887">
    <property type="term" value="F:ATP hydrolysis activity"/>
    <property type="evidence" value="ECO:0007669"/>
    <property type="project" value="InterPro"/>
</dbReference>
<comment type="caution">
    <text evidence="2">The sequence shown here is derived from an EMBL/GenBank/DDBJ whole genome shotgun (WGS) entry which is preliminary data.</text>
</comment>
<dbReference type="RefSeq" id="WP_175371638.1">
    <property type="nucleotide sequence ID" value="NZ_JABWCS010000206.1"/>
</dbReference>
<dbReference type="EMBL" id="JABWCS010000206">
    <property type="protein sequence ID" value="NUU61087.1"/>
    <property type="molecule type" value="Genomic_DNA"/>
</dbReference>
<gene>
    <name evidence="2" type="ORF">HPT30_12080</name>
</gene>